<keyword evidence="11" id="KW-0739">Sodium transport</keyword>
<dbReference type="GO" id="GO:0015293">
    <property type="term" value="F:symporter activity"/>
    <property type="evidence" value="ECO:0007669"/>
    <property type="project" value="UniProtKB-KW"/>
</dbReference>
<feature type="transmembrane region" description="Helical" evidence="14">
    <location>
        <begin position="392"/>
        <end position="408"/>
    </location>
</feature>
<gene>
    <name evidence="15" type="ORF">D0544_10005</name>
</gene>
<evidence type="ECO:0000313" key="15">
    <source>
        <dbReference type="EMBL" id="RRJ85364.1"/>
    </source>
</evidence>
<evidence type="ECO:0000256" key="14">
    <source>
        <dbReference type="SAM" id="Phobius"/>
    </source>
</evidence>
<feature type="transmembrane region" description="Helical" evidence="14">
    <location>
        <begin position="445"/>
        <end position="462"/>
    </location>
</feature>
<feature type="transmembrane region" description="Helical" evidence="14">
    <location>
        <begin position="202"/>
        <end position="220"/>
    </location>
</feature>
<dbReference type="InterPro" id="IPR050277">
    <property type="entry name" value="Sodium:Solute_Symporter"/>
</dbReference>
<accession>A0A3P3VSE3</accession>
<evidence type="ECO:0000256" key="9">
    <source>
        <dbReference type="ARBA" id="ARBA00023065"/>
    </source>
</evidence>
<sequence length="516" mass="55733">MSRRWRRLRRSILASPTPRPDHHPETIVAPAGSLSSGLAVEVPARPLTISKGTPVSFELTLIAGLIALASLLLSRRTSNPDTFFRGHSEQGTAPGLWTLVFSQVTTWIFARSLLNAAILGYYYGIWGTLAYALYYLSFITGGIIIDQLRFRHGFNSIQAFLEDRFGNWGSRCYNLVIGVRLISEVFANLLVIGILFGAVGSQLYTAAIIGFAAVTLLYSMLGGLHASLRTDLLQMLVFIATLALLIGLATHSGVLSLDNLLFKEFQISDPGPVLMLVALLQVWSYPMHDPVMMDRGLLADRPTTRKSFLHAAWISILCILAFGSLGIVAGAQAQSGEAMTDALQRLLGDLPMLLFNAALVISAMSTLDSTLSSSSKLVIIDMKLLPTRVSNGRGVMLLFMLLGVWLVFVGNKDLFSAVAVSGTASMYLLPVIFFSLLGGRRDIPLWSYLGSFALALAGAALYFTESSGYSQLMGDAHKYSKLLLICLVVLVGGCTLFALGVVTGARQRLANEGSPA</sequence>
<keyword evidence="8" id="KW-0915">Sodium</keyword>
<feature type="transmembrane region" description="Helical" evidence="14">
    <location>
        <begin position="232"/>
        <end position="250"/>
    </location>
</feature>
<name>A0A3P3VSE3_9GAMM</name>
<feature type="transmembrane region" description="Helical" evidence="14">
    <location>
        <begin position="308"/>
        <end position="333"/>
    </location>
</feature>
<dbReference type="GO" id="GO:0046942">
    <property type="term" value="P:carboxylic acid transport"/>
    <property type="evidence" value="ECO:0007669"/>
    <property type="project" value="UniProtKB-ARBA"/>
</dbReference>
<evidence type="ECO:0000256" key="5">
    <source>
        <dbReference type="ARBA" id="ARBA00022692"/>
    </source>
</evidence>
<dbReference type="Proteomes" id="UP000280792">
    <property type="component" value="Unassembled WGS sequence"/>
</dbReference>
<dbReference type="Gene3D" id="1.20.1730.10">
    <property type="entry name" value="Sodium/glucose cotransporter"/>
    <property type="match status" value="1"/>
</dbReference>
<dbReference type="InterPro" id="IPR001734">
    <property type="entry name" value="Na/solute_symporter"/>
</dbReference>
<feature type="transmembrane region" description="Helical" evidence="14">
    <location>
        <begin position="414"/>
        <end position="438"/>
    </location>
</feature>
<organism evidence="15 16">
    <name type="scientific">Aestuariirhabdus litorea</name>
    <dbReference type="NCBI Taxonomy" id="2528527"/>
    <lineage>
        <taxon>Bacteria</taxon>
        <taxon>Pseudomonadati</taxon>
        <taxon>Pseudomonadota</taxon>
        <taxon>Gammaproteobacteria</taxon>
        <taxon>Oceanospirillales</taxon>
        <taxon>Aestuariirhabdaceae</taxon>
        <taxon>Aestuariirhabdus</taxon>
    </lineage>
</organism>
<feature type="transmembrane region" description="Helical" evidence="14">
    <location>
        <begin position="353"/>
        <end position="371"/>
    </location>
</feature>
<comment type="caution">
    <text evidence="15">The sequence shown here is derived from an EMBL/GenBank/DDBJ whole genome shotgun (WGS) entry which is preliminary data.</text>
</comment>
<evidence type="ECO:0000256" key="6">
    <source>
        <dbReference type="ARBA" id="ARBA00022847"/>
    </source>
</evidence>
<keyword evidence="6" id="KW-0769">Symport</keyword>
<dbReference type="InterPro" id="IPR018212">
    <property type="entry name" value="Na/solute_symporter_CS"/>
</dbReference>
<keyword evidence="3" id="KW-0813">Transport</keyword>
<reference evidence="15 16" key="1">
    <citation type="submission" date="2018-08" db="EMBL/GenBank/DDBJ databases">
        <authorList>
            <person name="Khan S.A."/>
        </authorList>
    </citation>
    <scope>NUCLEOTIDE SEQUENCE [LARGE SCALE GENOMIC DNA]</scope>
    <source>
        <strain evidence="15 16">GTF-13</strain>
    </source>
</reference>
<evidence type="ECO:0000256" key="2">
    <source>
        <dbReference type="ARBA" id="ARBA00006434"/>
    </source>
</evidence>
<feature type="transmembrane region" description="Helical" evidence="14">
    <location>
        <begin position="120"/>
        <end position="145"/>
    </location>
</feature>
<evidence type="ECO:0000256" key="13">
    <source>
        <dbReference type="RuleBase" id="RU362091"/>
    </source>
</evidence>
<feature type="transmembrane region" description="Helical" evidence="14">
    <location>
        <begin position="270"/>
        <end position="287"/>
    </location>
</feature>
<keyword evidence="10 14" id="KW-0472">Membrane</keyword>
<evidence type="ECO:0000256" key="8">
    <source>
        <dbReference type="ARBA" id="ARBA00023053"/>
    </source>
</evidence>
<dbReference type="GO" id="GO:0005886">
    <property type="term" value="C:plasma membrane"/>
    <property type="evidence" value="ECO:0007669"/>
    <property type="project" value="UniProtKB-SubCell"/>
</dbReference>
<evidence type="ECO:0000256" key="4">
    <source>
        <dbReference type="ARBA" id="ARBA00022475"/>
    </source>
</evidence>
<keyword evidence="9" id="KW-0406">Ion transport</keyword>
<feature type="transmembrane region" description="Helical" evidence="14">
    <location>
        <begin position="55"/>
        <end position="74"/>
    </location>
</feature>
<keyword evidence="5 14" id="KW-0812">Transmembrane</keyword>
<dbReference type="EMBL" id="QWEZ01000001">
    <property type="protein sequence ID" value="RRJ85364.1"/>
    <property type="molecule type" value="Genomic_DNA"/>
</dbReference>
<keyword evidence="7 14" id="KW-1133">Transmembrane helix</keyword>
<dbReference type="PROSITE" id="PS00456">
    <property type="entry name" value="NA_SOLUT_SYMP_1"/>
    <property type="match status" value="1"/>
</dbReference>
<evidence type="ECO:0000256" key="11">
    <source>
        <dbReference type="ARBA" id="ARBA00023201"/>
    </source>
</evidence>
<reference evidence="15 16" key="2">
    <citation type="submission" date="2018-12" db="EMBL/GenBank/DDBJ databases">
        <title>Simiduia agarivorans gen. nov., sp. nov., a marine, agarolytic bacterium isolated from shallow coastal water from Keelung, Taiwan.</title>
        <authorList>
            <person name="Shieh W.Y."/>
        </authorList>
    </citation>
    <scope>NUCLEOTIDE SEQUENCE [LARGE SCALE GENOMIC DNA]</scope>
    <source>
        <strain evidence="15 16">GTF-13</strain>
    </source>
</reference>
<proteinExistence type="inferred from homology"/>
<evidence type="ECO:0000256" key="12">
    <source>
        <dbReference type="ARBA" id="ARBA00033708"/>
    </source>
</evidence>
<dbReference type="GO" id="GO:0006814">
    <property type="term" value="P:sodium ion transport"/>
    <property type="evidence" value="ECO:0007669"/>
    <property type="project" value="UniProtKB-KW"/>
</dbReference>
<comment type="similarity">
    <text evidence="2 13">Belongs to the sodium:solute symporter (SSF) (TC 2.A.21) family.</text>
</comment>
<evidence type="ECO:0000313" key="16">
    <source>
        <dbReference type="Proteomes" id="UP000280792"/>
    </source>
</evidence>
<keyword evidence="4" id="KW-1003">Cell membrane</keyword>
<comment type="catalytic activity">
    <reaction evidence="12">
        <text>L-proline(in) + Na(+)(in) = L-proline(out) + Na(+)(out)</text>
        <dbReference type="Rhea" id="RHEA:28967"/>
        <dbReference type="ChEBI" id="CHEBI:29101"/>
        <dbReference type="ChEBI" id="CHEBI:60039"/>
    </reaction>
</comment>
<dbReference type="PROSITE" id="PS50283">
    <property type="entry name" value="NA_SOLUT_SYMP_3"/>
    <property type="match status" value="1"/>
</dbReference>
<feature type="transmembrane region" description="Helical" evidence="14">
    <location>
        <begin position="172"/>
        <end position="196"/>
    </location>
</feature>
<keyword evidence="16" id="KW-1185">Reference proteome</keyword>
<protein>
    <submittedName>
        <fullName evidence="15">Sodium:proline symporter</fullName>
    </submittedName>
</protein>
<dbReference type="Pfam" id="PF00474">
    <property type="entry name" value="SSF"/>
    <property type="match status" value="1"/>
</dbReference>
<evidence type="ECO:0000256" key="10">
    <source>
        <dbReference type="ARBA" id="ARBA00023136"/>
    </source>
</evidence>
<dbReference type="AlphaFoldDB" id="A0A3P3VSE3"/>
<dbReference type="PANTHER" id="PTHR48086">
    <property type="entry name" value="SODIUM/PROLINE SYMPORTER-RELATED"/>
    <property type="match status" value="1"/>
</dbReference>
<feature type="transmembrane region" description="Helical" evidence="14">
    <location>
        <begin position="482"/>
        <end position="502"/>
    </location>
</feature>
<comment type="subcellular location">
    <subcellularLocation>
        <location evidence="1">Cell membrane</location>
        <topology evidence="1">Multi-pass membrane protein</topology>
    </subcellularLocation>
</comment>
<dbReference type="PANTHER" id="PTHR48086:SF3">
    <property type="entry name" value="SODIUM_PROLINE SYMPORTER"/>
    <property type="match status" value="1"/>
</dbReference>
<evidence type="ECO:0000256" key="1">
    <source>
        <dbReference type="ARBA" id="ARBA00004651"/>
    </source>
</evidence>
<evidence type="ECO:0000256" key="7">
    <source>
        <dbReference type="ARBA" id="ARBA00022989"/>
    </source>
</evidence>
<dbReference type="InterPro" id="IPR038377">
    <property type="entry name" value="Na/Glc_symporter_sf"/>
</dbReference>
<evidence type="ECO:0000256" key="3">
    <source>
        <dbReference type="ARBA" id="ARBA00022448"/>
    </source>
</evidence>